<evidence type="ECO:0000313" key="1">
    <source>
        <dbReference type="EMBL" id="EDL86646.1"/>
    </source>
</evidence>
<evidence type="ECO:0000313" key="2">
    <source>
        <dbReference type="Proteomes" id="UP000234681"/>
    </source>
</evidence>
<gene>
    <name evidence="1" type="ORF">rCG_41286</name>
</gene>
<reference evidence="2" key="1">
    <citation type="submission" date="2005-09" db="EMBL/GenBank/DDBJ databases">
        <authorList>
            <person name="Mural R.J."/>
            <person name="Li P.W."/>
            <person name="Adams M.D."/>
            <person name="Amanatides P.G."/>
            <person name="Baden-Tillson H."/>
            <person name="Barnstead M."/>
            <person name="Chin S.H."/>
            <person name="Dew I."/>
            <person name="Evans C.A."/>
            <person name="Ferriera S."/>
            <person name="Flanigan M."/>
            <person name="Fosler C."/>
            <person name="Glodek A."/>
            <person name="Gu Z."/>
            <person name="Holt R.A."/>
            <person name="Jennings D."/>
            <person name="Kraft C.L."/>
            <person name="Lu F."/>
            <person name="Nguyen T."/>
            <person name="Nusskern D.R."/>
            <person name="Pfannkoch C.M."/>
            <person name="Sitter C."/>
            <person name="Sutton G.G."/>
            <person name="Venter J.C."/>
            <person name="Wang Z."/>
            <person name="Woodage T."/>
            <person name="Zheng X.H."/>
            <person name="Zhong F."/>
        </authorList>
    </citation>
    <scope>NUCLEOTIDE SEQUENCE [LARGE SCALE GENOMIC DNA]</scope>
    <source>
        <strain>BN</strain>
        <strain evidence="2">Sprague-Dawley</strain>
    </source>
</reference>
<organism evidence="1 2">
    <name type="scientific">Rattus norvegicus</name>
    <name type="common">Rat</name>
    <dbReference type="NCBI Taxonomy" id="10116"/>
    <lineage>
        <taxon>Eukaryota</taxon>
        <taxon>Metazoa</taxon>
        <taxon>Chordata</taxon>
        <taxon>Craniata</taxon>
        <taxon>Vertebrata</taxon>
        <taxon>Euteleostomi</taxon>
        <taxon>Mammalia</taxon>
        <taxon>Eutheria</taxon>
        <taxon>Euarchontoglires</taxon>
        <taxon>Glires</taxon>
        <taxon>Rodentia</taxon>
        <taxon>Myomorpha</taxon>
        <taxon>Muroidea</taxon>
        <taxon>Muridae</taxon>
        <taxon>Murinae</taxon>
        <taxon>Rattus</taxon>
    </lineage>
</organism>
<sequence length="12" mass="1474">MLKITYIKLTLH</sequence>
<proteinExistence type="predicted"/>
<dbReference type="Proteomes" id="UP000234681">
    <property type="component" value="Chromosome 18"/>
</dbReference>
<dbReference type="EMBL" id="CH474073">
    <property type="protein sequence ID" value="EDL86646.1"/>
    <property type="molecule type" value="Genomic_DNA"/>
</dbReference>
<protein>
    <submittedName>
        <fullName evidence="1">RCG41286</fullName>
    </submittedName>
</protein>
<accession>A6KNC1</accession>
<name>A6KNC1_RAT</name>